<dbReference type="Proteomes" id="UP000196877">
    <property type="component" value="Chromosome"/>
</dbReference>
<keyword evidence="2" id="KW-1185">Reference proteome</keyword>
<sequence>MWSTNVYGTIILTVSRKTAASSKCLAILDSYYAISDDRVDLTELTLLHQNGKVLGTVKIHNIDLRWNGFCSKFKSGDVNCGSNN</sequence>
<proteinExistence type="predicted"/>
<evidence type="ECO:0000313" key="2">
    <source>
        <dbReference type="Proteomes" id="UP000196877"/>
    </source>
</evidence>
<evidence type="ECO:0000313" key="1">
    <source>
        <dbReference type="EMBL" id="ASB89404.1"/>
    </source>
</evidence>
<reference evidence="1 2" key="1">
    <citation type="submission" date="2017-06" db="EMBL/GenBank/DDBJ databases">
        <title>Genome sequence of Bacillus sonorensis strain SRCM101395.</title>
        <authorList>
            <person name="Cho S.H."/>
        </authorList>
    </citation>
    <scope>NUCLEOTIDE SEQUENCE [LARGE SCALE GENOMIC DNA]</scope>
    <source>
        <strain evidence="1 2">SRCM101395</strain>
    </source>
</reference>
<protein>
    <submittedName>
        <fullName evidence="1">Uncharacterized protein</fullName>
    </submittedName>
</protein>
<organism evidence="1 2">
    <name type="scientific">Bacillus sonorensis</name>
    <dbReference type="NCBI Taxonomy" id="119858"/>
    <lineage>
        <taxon>Bacteria</taxon>
        <taxon>Bacillati</taxon>
        <taxon>Bacillota</taxon>
        <taxon>Bacilli</taxon>
        <taxon>Bacillales</taxon>
        <taxon>Bacillaceae</taxon>
        <taxon>Bacillus</taxon>
    </lineage>
</organism>
<accession>A0ABN5AJU4</accession>
<dbReference type="GeneID" id="92853163"/>
<name>A0ABN5AJU4_9BACI</name>
<dbReference type="EMBL" id="CP021920">
    <property type="protein sequence ID" value="ASB89404.1"/>
    <property type="molecule type" value="Genomic_DNA"/>
</dbReference>
<gene>
    <name evidence="1" type="ORF">S101395_02897</name>
</gene>
<dbReference type="RefSeq" id="WP_088272931.1">
    <property type="nucleotide sequence ID" value="NZ_CP021920.1"/>
</dbReference>